<evidence type="ECO:0000256" key="5">
    <source>
        <dbReference type="ARBA" id="ARBA00022801"/>
    </source>
</evidence>
<dbReference type="Gene3D" id="1.10.860.10">
    <property type="entry name" value="DNAb Helicase, Chain A"/>
    <property type="match status" value="1"/>
</dbReference>
<reference evidence="13" key="1">
    <citation type="submission" date="2019-08" db="EMBL/GenBank/DDBJ databases">
        <authorList>
            <person name="Kucharzyk K."/>
            <person name="Murdoch R.W."/>
            <person name="Higgins S."/>
            <person name="Loffler F."/>
        </authorList>
    </citation>
    <scope>NUCLEOTIDE SEQUENCE</scope>
</reference>
<keyword evidence="8" id="KW-0238">DNA-binding</keyword>
<dbReference type="PANTHER" id="PTHR30153:SF2">
    <property type="entry name" value="REPLICATIVE DNA HELICASE"/>
    <property type="match status" value="1"/>
</dbReference>
<gene>
    <name evidence="13" type="primary">dnaB_1</name>
    <name evidence="13" type="ORF">SDC9_12124</name>
</gene>
<dbReference type="GO" id="GO:0003677">
    <property type="term" value="F:DNA binding"/>
    <property type="evidence" value="ECO:0007669"/>
    <property type="project" value="UniProtKB-KW"/>
</dbReference>
<evidence type="ECO:0000256" key="1">
    <source>
        <dbReference type="ARBA" id="ARBA00008428"/>
    </source>
</evidence>
<evidence type="ECO:0000256" key="10">
    <source>
        <dbReference type="ARBA" id="ARBA00044969"/>
    </source>
</evidence>
<sequence length="446" mass="49848">MTSETLKDKVPPHNSEAEQACLGALLLDPDSLASVVRYIRPEDFYLPAHSQIFAAVIALHEKGQKADIITITEEMRLAGSLDRAGGPGYIASLTSMTPSAANVEYYARIIQEMSTRRSLIRLSSEVSSLAFDDTSETGAILDQIQAKIFEITQNRRTASYHSIKELIPDTITVIEQLSNNPNAFTGIPSGLTDLDAMTSGFQNSEFIVIGARPSVGKTALALSFTSYIAIDRKIPAAFFSLEMSERALMNRIISSEAMVPGERIRTGRLRSSDLNDLMDAAGRIYEAPLYIVDMPNMKLLELRTMARRLVLERGVKIIFVDYITLITHENAELPRWEQISAISRSLKSLARELDIPIVALSQLKREAEGKQPNLADVRESGSIEQDADLILFLHRDREINKTQDQRSEQIETELIVAKQRNGPIGKTNVWFKPAYAKFVNMERFER</sequence>
<dbReference type="GO" id="GO:1990077">
    <property type="term" value="C:primosome complex"/>
    <property type="evidence" value="ECO:0007669"/>
    <property type="project" value="UniProtKB-KW"/>
</dbReference>
<dbReference type="GO" id="GO:0043139">
    <property type="term" value="F:5'-3' DNA helicase activity"/>
    <property type="evidence" value="ECO:0007669"/>
    <property type="project" value="UniProtKB-EC"/>
</dbReference>
<accession>A0A644TI98</accession>
<dbReference type="GO" id="GO:0005829">
    <property type="term" value="C:cytosol"/>
    <property type="evidence" value="ECO:0007669"/>
    <property type="project" value="TreeGrafter"/>
</dbReference>
<dbReference type="InterPro" id="IPR027417">
    <property type="entry name" value="P-loop_NTPase"/>
</dbReference>
<dbReference type="Gene3D" id="3.40.50.300">
    <property type="entry name" value="P-loop containing nucleotide triphosphate hydrolases"/>
    <property type="match status" value="1"/>
</dbReference>
<organism evidence="13">
    <name type="scientific">bioreactor metagenome</name>
    <dbReference type="NCBI Taxonomy" id="1076179"/>
    <lineage>
        <taxon>unclassified sequences</taxon>
        <taxon>metagenomes</taxon>
        <taxon>ecological metagenomes</taxon>
    </lineage>
</organism>
<dbReference type="GO" id="GO:0006269">
    <property type="term" value="P:DNA replication, synthesis of primer"/>
    <property type="evidence" value="ECO:0007669"/>
    <property type="project" value="UniProtKB-KW"/>
</dbReference>
<evidence type="ECO:0000256" key="7">
    <source>
        <dbReference type="ARBA" id="ARBA00022840"/>
    </source>
</evidence>
<comment type="catalytic activity">
    <reaction evidence="11">
        <text>ATP + H2O = ADP + phosphate + H(+)</text>
        <dbReference type="Rhea" id="RHEA:13065"/>
        <dbReference type="ChEBI" id="CHEBI:15377"/>
        <dbReference type="ChEBI" id="CHEBI:15378"/>
        <dbReference type="ChEBI" id="CHEBI:30616"/>
        <dbReference type="ChEBI" id="CHEBI:43474"/>
        <dbReference type="ChEBI" id="CHEBI:456216"/>
        <dbReference type="EC" id="5.6.2.3"/>
    </reaction>
</comment>
<dbReference type="GO" id="GO:0016887">
    <property type="term" value="F:ATP hydrolysis activity"/>
    <property type="evidence" value="ECO:0007669"/>
    <property type="project" value="RHEA"/>
</dbReference>
<dbReference type="Pfam" id="PF00772">
    <property type="entry name" value="DnaB"/>
    <property type="match status" value="1"/>
</dbReference>
<evidence type="ECO:0000256" key="9">
    <source>
        <dbReference type="ARBA" id="ARBA00023235"/>
    </source>
</evidence>
<keyword evidence="2" id="KW-0639">Primosome</keyword>
<evidence type="ECO:0000256" key="8">
    <source>
        <dbReference type="ARBA" id="ARBA00023125"/>
    </source>
</evidence>
<dbReference type="CDD" id="cd00984">
    <property type="entry name" value="DnaB_C"/>
    <property type="match status" value="1"/>
</dbReference>
<dbReference type="GO" id="GO:0005524">
    <property type="term" value="F:ATP binding"/>
    <property type="evidence" value="ECO:0007669"/>
    <property type="project" value="UniProtKB-KW"/>
</dbReference>
<keyword evidence="3" id="KW-0235">DNA replication</keyword>
<dbReference type="InterPro" id="IPR016136">
    <property type="entry name" value="DNA_helicase_N/primase_C"/>
</dbReference>
<dbReference type="NCBIfam" id="TIGR00665">
    <property type="entry name" value="DnaB"/>
    <property type="match status" value="1"/>
</dbReference>
<dbReference type="EMBL" id="VSSQ01000032">
    <property type="protein sequence ID" value="MPL66449.1"/>
    <property type="molecule type" value="Genomic_DNA"/>
</dbReference>
<dbReference type="InterPro" id="IPR007693">
    <property type="entry name" value="DNA_helicase_DnaB-like_N"/>
</dbReference>
<evidence type="ECO:0000256" key="11">
    <source>
        <dbReference type="ARBA" id="ARBA00048954"/>
    </source>
</evidence>
<keyword evidence="7" id="KW-0067">ATP-binding</keyword>
<evidence type="ECO:0000256" key="2">
    <source>
        <dbReference type="ARBA" id="ARBA00022515"/>
    </source>
</evidence>
<evidence type="ECO:0000313" key="13">
    <source>
        <dbReference type="EMBL" id="MPL66449.1"/>
    </source>
</evidence>
<proteinExistence type="inferred from homology"/>
<dbReference type="InterPro" id="IPR007694">
    <property type="entry name" value="DNA_helicase_DnaB-like_C"/>
</dbReference>
<dbReference type="FunFam" id="1.10.860.10:FF:000001">
    <property type="entry name" value="Replicative DNA helicase"/>
    <property type="match status" value="1"/>
</dbReference>
<dbReference type="Pfam" id="PF03796">
    <property type="entry name" value="DnaB_C"/>
    <property type="match status" value="1"/>
</dbReference>
<comment type="caution">
    <text evidence="13">The sequence shown here is derived from an EMBL/GenBank/DDBJ whole genome shotgun (WGS) entry which is preliminary data.</text>
</comment>
<name>A0A644TI98_9ZZZZ</name>
<feature type="domain" description="SF4 helicase" evidence="12">
    <location>
        <begin position="180"/>
        <end position="445"/>
    </location>
</feature>
<evidence type="ECO:0000259" key="12">
    <source>
        <dbReference type="PROSITE" id="PS51199"/>
    </source>
</evidence>
<comment type="similarity">
    <text evidence="1">Belongs to the helicase family. DnaB subfamily.</text>
</comment>
<dbReference type="SUPFAM" id="SSF52540">
    <property type="entry name" value="P-loop containing nucleoside triphosphate hydrolases"/>
    <property type="match status" value="1"/>
</dbReference>
<keyword evidence="6 13" id="KW-0347">Helicase</keyword>
<keyword evidence="9" id="KW-0413">Isomerase</keyword>
<dbReference type="PROSITE" id="PS51199">
    <property type="entry name" value="SF4_HELICASE"/>
    <property type="match status" value="1"/>
</dbReference>
<protein>
    <recommendedName>
        <fullName evidence="10">DNA 5'-3' helicase</fullName>
        <ecNumber evidence="10">5.6.2.3</ecNumber>
    </recommendedName>
</protein>
<evidence type="ECO:0000256" key="6">
    <source>
        <dbReference type="ARBA" id="ARBA00022806"/>
    </source>
</evidence>
<keyword evidence="5 13" id="KW-0378">Hydrolase</keyword>
<dbReference type="EC" id="5.6.2.3" evidence="10"/>
<keyword evidence="4" id="KW-0547">Nucleotide-binding</keyword>
<dbReference type="InterPro" id="IPR007692">
    <property type="entry name" value="DNA_helicase_DnaB"/>
</dbReference>
<dbReference type="SUPFAM" id="SSF48024">
    <property type="entry name" value="N-terminal domain of DnaB helicase"/>
    <property type="match status" value="1"/>
</dbReference>
<dbReference type="AlphaFoldDB" id="A0A644TI98"/>
<dbReference type="InterPro" id="IPR036185">
    <property type="entry name" value="DNA_heli_DnaB-like_N_sf"/>
</dbReference>
<evidence type="ECO:0000256" key="4">
    <source>
        <dbReference type="ARBA" id="ARBA00022741"/>
    </source>
</evidence>
<evidence type="ECO:0000256" key="3">
    <source>
        <dbReference type="ARBA" id="ARBA00022705"/>
    </source>
</evidence>
<dbReference type="PANTHER" id="PTHR30153">
    <property type="entry name" value="REPLICATIVE DNA HELICASE DNAB"/>
    <property type="match status" value="1"/>
</dbReference>